<dbReference type="AlphaFoldDB" id="A0A6A3B9E6"/>
<dbReference type="InterPro" id="IPR050232">
    <property type="entry name" value="FBL13/AtMIF1-like"/>
</dbReference>
<proteinExistence type="predicted"/>
<sequence>MASNRISNLPDSLLTRILSSLPIEDVVSTSILSTRWRYMFASLGRIKQFRLNRIDISGIDDSRVCAWIYGAIWHGVKEIDLVFALESNNIPMLPNALLFTCKTLVRLKLEIPFVMSVHIHVCLPSLKILVLRSTKFEDDDSVKTFFSGCPILEQLSIFYCDMRNIIYLTISIPSLKSLTLLLNDYPLDDHSLCLAFAIVINLPSLVYFKYVDFRAKNYLTVNMPSLVRAGIKVPLPMEKVSSCLEHHLKKVNVLDFDDESSLFKLVTFILKNATVLDKLKICASQVLTAEEESKITEQLLSSQKNLLKNLAAMYIRTKEIDDQLTIAVPPDWTVKEGPAIRRKSRRWKLLGFRK</sequence>
<accession>A0A6A3B9E6</accession>
<dbReference type="InterPro" id="IPR036047">
    <property type="entry name" value="F-box-like_dom_sf"/>
</dbReference>
<keyword evidence="3" id="KW-1185">Reference proteome</keyword>
<dbReference type="SUPFAM" id="SSF81383">
    <property type="entry name" value="F-box domain"/>
    <property type="match status" value="1"/>
</dbReference>
<dbReference type="InterPro" id="IPR053781">
    <property type="entry name" value="F-box_AtFBL13-like"/>
</dbReference>
<organism evidence="2 3">
    <name type="scientific">Hibiscus syriacus</name>
    <name type="common">Rose of Sharon</name>
    <dbReference type="NCBI Taxonomy" id="106335"/>
    <lineage>
        <taxon>Eukaryota</taxon>
        <taxon>Viridiplantae</taxon>
        <taxon>Streptophyta</taxon>
        <taxon>Embryophyta</taxon>
        <taxon>Tracheophyta</taxon>
        <taxon>Spermatophyta</taxon>
        <taxon>Magnoliopsida</taxon>
        <taxon>eudicotyledons</taxon>
        <taxon>Gunneridae</taxon>
        <taxon>Pentapetalae</taxon>
        <taxon>rosids</taxon>
        <taxon>malvids</taxon>
        <taxon>Malvales</taxon>
        <taxon>Malvaceae</taxon>
        <taxon>Malvoideae</taxon>
        <taxon>Hibiscus</taxon>
    </lineage>
</organism>
<dbReference type="InterPro" id="IPR006566">
    <property type="entry name" value="FBD"/>
</dbReference>
<dbReference type="Pfam" id="PF08387">
    <property type="entry name" value="FBD"/>
    <property type="match status" value="1"/>
</dbReference>
<dbReference type="InterPro" id="IPR032675">
    <property type="entry name" value="LRR_dom_sf"/>
</dbReference>
<protein>
    <recommendedName>
        <fullName evidence="1">F-box domain-containing protein</fullName>
    </recommendedName>
</protein>
<dbReference type="SMART" id="SM00579">
    <property type="entry name" value="FBD"/>
    <property type="match status" value="1"/>
</dbReference>
<gene>
    <name evidence="2" type="ORF">F3Y22_tig00110206pilonHSYRG00319</name>
</gene>
<dbReference type="SUPFAM" id="SSF52047">
    <property type="entry name" value="RNI-like"/>
    <property type="match status" value="1"/>
</dbReference>
<dbReference type="Pfam" id="PF00646">
    <property type="entry name" value="F-box"/>
    <property type="match status" value="1"/>
</dbReference>
<dbReference type="PANTHER" id="PTHR31900:SF30">
    <property type="entry name" value="SUPERFAMILY PROTEIN, PUTATIVE-RELATED"/>
    <property type="match status" value="1"/>
</dbReference>
<dbReference type="InterPro" id="IPR055411">
    <property type="entry name" value="LRR_FXL15/At3g58940/PEG3-like"/>
</dbReference>
<evidence type="ECO:0000313" key="2">
    <source>
        <dbReference type="EMBL" id="KAE8713680.1"/>
    </source>
</evidence>
<dbReference type="InterPro" id="IPR001810">
    <property type="entry name" value="F-box_dom"/>
</dbReference>
<feature type="domain" description="F-box" evidence="1">
    <location>
        <begin position="3"/>
        <end position="49"/>
    </location>
</feature>
<dbReference type="Gene3D" id="3.80.10.10">
    <property type="entry name" value="Ribonuclease Inhibitor"/>
    <property type="match status" value="1"/>
</dbReference>
<dbReference type="PROSITE" id="PS50181">
    <property type="entry name" value="FBOX"/>
    <property type="match status" value="1"/>
</dbReference>
<dbReference type="PANTHER" id="PTHR31900">
    <property type="entry name" value="F-BOX/RNI SUPERFAMILY PROTEIN-RELATED"/>
    <property type="match status" value="1"/>
</dbReference>
<evidence type="ECO:0000259" key="1">
    <source>
        <dbReference type="PROSITE" id="PS50181"/>
    </source>
</evidence>
<dbReference type="EMBL" id="VEPZ02000876">
    <property type="protein sequence ID" value="KAE8713680.1"/>
    <property type="molecule type" value="Genomic_DNA"/>
</dbReference>
<dbReference type="Pfam" id="PF24758">
    <property type="entry name" value="LRR_At5g56370"/>
    <property type="match status" value="1"/>
</dbReference>
<dbReference type="CDD" id="cd22160">
    <property type="entry name" value="F-box_AtFBL13-like"/>
    <property type="match status" value="1"/>
</dbReference>
<dbReference type="Proteomes" id="UP000436088">
    <property type="component" value="Unassembled WGS sequence"/>
</dbReference>
<name>A0A6A3B9E6_HIBSY</name>
<comment type="caution">
    <text evidence="2">The sequence shown here is derived from an EMBL/GenBank/DDBJ whole genome shotgun (WGS) entry which is preliminary data.</text>
</comment>
<reference evidence="2" key="1">
    <citation type="submission" date="2019-09" db="EMBL/GenBank/DDBJ databases">
        <title>Draft genome information of white flower Hibiscus syriacus.</title>
        <authorList>
            <person name="Kim Y.-M."/>
        </authorList>
    </citation>
    <scope>NUCLEOTIDE SEQUENCE [LARGE SCALE GENOMIC DNA]</scope>
    <source>
        <strain evidence="2">YM2019G1</strain>
    </source>
</reference>
<evidence type="ECO:0000313" key="3">
    <source>
        <dbReference type="Proteomes" id="UP000436088"/>
    </source>
</evidence>
<dbReference type="Gene3D" id="1.20.1280.50">
    <property type="match status" value="1"/>
</dbReference>